<keyword evidence="13" id="KW-0137">Centromere</keyword>
<dbReference type="GO" id="GO:0007094">
    <property type="term" value="P:mitotic spindle assembly checkpoint signaling"/>
    <property type="evidence" value="ECO:0007669"/>
    <property type="project" value="TreeGrafter"/>
</dbReference>
<evidence type="ECO:0000256" key="4">
    <source>
        <dbReference type="ARBA" id="ARBA00006245"/>
    </source>
</evidence>
<evidence type="ECO:0000256" key="12">
    <source>
        <dbReference type="ARBA" id="ARBA00023306"/>
    </source>
</evidence>
<name>A0A6J2TUG8_DROLE</name>
<dbReference type="CTD" id="9183"/>
<dbReference type="Pfam" id="PF22766">
    <property type="entry name" value="ZW10_C2"/>
    <property type="match status" value="1"/>
</dbReference>
<dbReference type="GO" id="GO:1990423">
    <property type="term" value="C:RZZ complex"/>
    <property type="evidence" value="ECO:0007669"/>
    <property type="project" value="TreeGrafter"/>
</dbReference>
<dbReference type="GO" id="GO:0006888">
    <property type="term" value="P:endoplasmic reticulum to Golgi vesicle-mediated transport"/>
    <property type="evidence" value="ECO:0007669"/>
    <property type="project" value="TreeGrafter"/>
</dbReference>
<evidence type="ECO:0000256" key="13">
    <source>
        <dbReference type="ARBA" id="ARBA00023328"/>
    </source>
</evidence>
<sequence>MAAIKDEILATVFKPNGVGCTTVDGIMSTTTKVLTRTERFQERVRRHIEDNYIDFLPNHTSPDLFLEESDSLEREINELLATVGQEGQNALSEANTKLTTCGLNLREILLGLRVSQHVLKIDDLFQCVEEAKATKDYLTVLDLVGKLRNLIYCEDGATPQGVERIFYKLDCYDTVKVKYHVQVHLLQQNLQERFDRLVQLNCKSFPTSRCVTLQLSKNLTQLQDIVLALFQPHYNPAKLCEFLFDNCIEPLILKPVSVEYDENAEGGTYVQLSLSYSTKESSSGQLLRPTYTQVFEHFKQLLQTLSSINISVSSTQHVFSLIGDHFKDRMLELLVSECLVPAVPETMEDYQTSTLREDVVQFEQFLADTFLIDPEKDNALTKFTEQYETFYRNRLYKRVLEMAREIMQRDLQDMTLLEERTVVGGVTGDPFLFPRCMVSKSTMDFVKLMERIVRSPSRKGINSDVKDDTEVPSNPLAGAISVMLNAYVVEVPKIHKKLLESIPQQSVLLYNNCYFLAHWVSNNAKKGIECFAALVKMLHTTGNKYFKVQVNYQESILMDIMSGLVFENPHTLGTTPLKLVRQCLRQLELLKNVWQNVLPDNVYNSTFCDLLHTFISELVRRIFTLRDISATMASELSDLIDVVLEKAPQLFKEHHEVVHVRSWMKLQQLKTLMNASLKEITELWCDGAGPLTASFKADEIKHLIRALFQDSDRRAKAINQII</sequence>
<evidence type="ECO:0000313" key="20">
    <source>
        <dbReference type="Proteomes" id="UP000504634"/>
    </source>
</evidence>
<keyword evidence="11" id="KW-0469">Meiosis</keyword>
<evidence type="ECO:0000256" key="9">
    <source>
        <dbReference type="ARBA" id="ARBA00022838"/>
    </source>
</evidence>
<evidence type="ECO:0000259" key="18">
    <source>
        <dbReference type="Pfam" id="PF20666"/>
    </source>
</evidence>
<dbReference type="Pfam" id="PF20666">
    <property type="entry name" value="ZW10_C"/>
    <property type="match status" value="1"/>
</dbReference>
<dbReference type="InterPro" id="IPR055148">
    <property type="entry name" value="ZW10_C_2"/>
</dbReference>
<evidence type="ECO:0000256" key="8">
    <source>
        <dbReference type="ARBA" id="ARBA00022776"/>
    </source>
</evidence>
<evidence type="ECO:0000256" key="11">
    <source>
        <dbReference type="ARBA" id="ARBA00023254"/>
    </source>
</evidence>
<evidence type="ECO:0000259" key="19">
    <source>
        <dbReference type="Pfam" id="PF22766"/>
    </source>
</evidence>
<dbReference type="Gene3D" id="1.10.357.150">
    <property type="match status" value="1"/>
</dbReference>
<evidence type="ECO:0000259" key="17">
    <source>
        <dbReference type="Pfam" id="PF20665"/>
    </source>
</evidence>
<dbReference type="FunFam" id="1.10.357.150:FF:000003">
    <property type="entry name" value="Centromere/kinetochore protein zw10"/>
    <property type="match status" value="1"/>
</dbReference>
<comment type="similarity">
    <text evidence="4">Belongs to the ZW10 family.</text>
</comment>
<evidence type="ECO:0000256" key="1">
    <source>
        <dbReference type="ARBA" id="ARBA00004123"/>
    </source>
</evidence>
<reference evidence="21" key="1">
    <citation type="submission" date="2025-08" db="UniProtKB">
        <authorList>
            <consortium name="RefSeq"/>
        </authorList>
    </citation>
    <scope>IDENTIFICATION</scope>
    <source>
        <strain evidence="21">11010-0011.00</strain>
        <tissue evidence="21">Whole body</tissue>
    </source>
</reference>
<keyword evidence="10" id="KW-0539">Nucleus</keyword>
<organism evidence="20 21">
    <name type="scientific">Drosophila lebanonensis</name>
    <name type="common">Fruit fly</name>
    <name type="synonym">Scaptodrosophila lebanonensis</name>
    <dbReference type="NCBI Taxonomy" id="7225"/>
    <lineage>
        <taxon>Eukaryota</taxon>
        <taxon>Metazoa</taxon>
        <taxon>Ecdysozoa</taxon>
        <taxon>Arthropoda</taxon>
        <taxon>Hexapoda</taxon>
        <taxon>Insecta</taxon>
        <taxon>Pterygota</taxon>
        <taxon>Neoptera</taxon>
        <taxon>Endopterygota</taxon>
        <taxon>Diptera</taxon>
        <taxon>Brachycera</taxon>
        <taxon>Muscomorpha</taxon>
        <taxon>Ephydroidea</taxon>
        <taxon>Drosophilidae</taxon>
        <taxon>Scaptodrosophila</taxon>
    </lineage>
</organism>
<dbReference type="GO" id="GO:0051301">
    <property type="term" value="P:cell division"/>
    <property type="evidence" value="ECO:0007669"/>
    <property type="project" value="UniProtKB-KW"/>
</dbReference>
<dbReference type="GeneID" id="115627123"/>
<evidence type="ECO:0000256" key="14">
    <source>
        <dbReference type="ARBA" id="ARBA00072518"/>
    </source>
</evidence>
<gene>
    <name evidence="21" type="primary">LOC115627123</name>
</gene>
<evidence type="ECO:0000256" key="5">
    <source>
        <dbReference type="ARBA" id="ARBA00022454"/>
    </source>
</evidence>
<evidence type="ECO:0000256" key="15">
    <source>
        <dbReference type="ARBA" id="ARBA00080245"/>
    </source>
</evidence>
<dbReference type="OrthoDB" id="534815at2759"/>
<dbReference type="PANTHER" id="PTHR12205:SF0">
    <property type="entry name" value="CENTROMERE_KINETOCHORE PROTEIN ZW10 HOMOLOG"/>
    <property type="match status" value="1"/>
</dbReference>
<keyword evidence="6" id="KW-0963">Cytoplasm</keyword>
<proteinExistence type="inferred from homology"/>
<feature type="domain" description="Centromere/kinetochore protein zw10 middle" evidence="17">
    <location>
        <begin position="190"/>
        <end position="407"/>
    </location>
</feature>
<dbReference type="AlphaFoldDB" id="A0A6J2TUG8"/>
<dbReference type="InterPro" id="IPR009361">
    <property type="entry name" value="Zw10_N"/>
</dbReference>
<feature type="domain" description="ZW10 C-terminal helical" evidence="19">
    <location>
        <begin position="578"/>
        <end position="721"/>
    </location>
</feature>
<feature type="domain" description="Centromere/kinetochore protein zw10 C-terminal" evidence="18">
    <location>
        <begin position="431"/>
        <end position="559"/>
    </location>
</feature>
<evidence type="ECO:0000256" key="7">
    <source>
        <dbReference type="ARBA" id="ARBA00022618"/>
    </source>
</evidence>
<dbReference type="InterPro" id="IPR048343">
    <property type="entry name" value="ZW10_C"/>
</dbReference>
<evidence type="ECO:0000313" key="21">
    <source>
        <dbReference type="RefSeq" id="XP_030378552.1"/>
    </source>
</evidence>
<evidence type="ECO:0000256" key="6">
    <source>
        <dbReference type="ARBA" id="ARBA00022490"/>
    </source>
</evidence>
<keyword evidence="20" id="KW-1185">Reference proteome</keyword>
<keyword evidence="7" id="KW-0132">Cell division</keyword>
<feature type="domain" description="Centromere/kinetochore protein zw10 N-terminal" evidence="16">
    <location>
        <begin position="34"/>
        <end position="124"/>
    </location>
</feature>
<dbReference type="Pfam" id="PF20665">
    <property type="entry name" value="Zw10_middle"/>
    <property type="match status" value="1"/>
</dbReference>
<keyword evidence="9" id="KW-0995">Kinetochore</keyword>
<evidence type="ECO:0000256" key="10">
    <source>
        <dbReference type="ARBA" id="ARBA00023242"/>
    </source>
</evidence>
<evidence type="ECO:0000259" key="16">
    <source>
        <dbReference type="Pfam" id="PF06248"/>
    </source>
</evidence>
<dbReference type="PANTHER" id="PTHR12205">
    <property type="entry name" value="CENTROMERE/KINETOCHORE PROTEIN ZW10"/>
    <property type="match status" value="1"/>
</dbReference>
<protein>
    <recommendedName>
        <fullName evidence="14">Centromere/kinetochore protein zw10</fullName>
    </recommendedName>
    <alternativeName>
        <fullName evidence="15">Mitotic 15 protein</fullName>
    </alternativeName>
</protein>
<dbReference type="GO" id="GO:0005634">
    <property type="term" value="C:nucleus"/>
    <property type="evidence" value="ECO:0007669"/>
    <property type="project" value="UniProtKB-SubCell"/>
</dbReference>
<dbReference type="InterPro" id="IPR048344">
    <property type="entry name" value="Zw10_middle"/>
</dbReference>
<dbReference type="InterPro" id="IPR046362">
    <property type="entry name" value="Zw10/DSL1_C_sf"/>
</dbReference>
<dbReference type="GO" id="GO:0051321">
    <property type="term" value="P:meiotic cell cycle"/>
    <property type="evidence" value="ECO:0007669"/>
    <property type="project" value="UniProtKB-KW"/>
</dbReference>
<evidence type="ECO:0000256" key="3">
    <source>
        <dbReference type="ARBA" id="ARBA00004629"/>
    </source>
</evidence>
<keyword evidence="12" id="KW-0131">Cell cycle</keyword>
<dbReference type="Proteomes" id="UP000504634">
    <property type="component" value="Unplaced"/>
</dbReference>
<dbReference type="Pfam" id="PF06248">
    <property type="entry name" value="Zw10_N"/>
    <property type="match status" value="1"/>
</dbReference>
<keyword evidence="5" id="KW-0158">Chromosome</keyword>
<accession>A0A6J2TUG8</accession>
<evidence type="ECO:0000256" key="2">
    <source>
        <dbReference type="ARBA" id="ARBA00004496"/>
    </source>
</evidence>
<comment type="subcellular location">
    <subcellularLocation>
        <location evidence="3">Chromosome</location>
        <location evidence="3">Centromere</location>
        <location evidence="3">Kinetochore</location>
    </subcellularLocation>
    <subcellularLocation>
        <location evidence="2">Cytoplasm</location>
    </subcellularLocation>
    <subcellularLocation>
        <location evidence="1">Nucleus</location>
    </subcellularLocation>
</comment>
<dbReference type="GO" id="GO:0005737">
    <property type="term" value="C:cytoplasm"/>
    <property type="evidence" value="ECO:0007669"/>
    <property type="project" value="UniProtKB-SubCell"/>
</dbReference>
<keyword evidence="8" id="KW-0498">Mitosis</keyword>
<dbReference type="RefSeq" id="XP_030378552.1">
    <property type="nucleotide sequence ID" value="XM_030522692.1"/>
</dbReference>